<dbReference type="InterPro" id="IPR001296">
    <property type="entry name" value="Glyco_trans_1"/>
</dbReference>
<accession>A0A178XXC5</accession>
<protein>
    <recommendedName>
        <fullName evidence="5">Glycosyl transferase family 1</fullName>
    </recommendedName>
</protein>
<dbReference type="Pfam" id="PF13439">
    <property type="entry name" value="Glyco_transf_4"/>
    <property type="match status" value="1"/>
</dbReference>
<organism evidence="3 4">
    <name type="scientific">Sinorhizobium glycinis</name>
    <dbReference type="NCBI Taxonomy" id="1472378"/>
    <lineage>
        <taxon>Bacteria</taxon>
        <taxon>Pseudomonadati</taxon>
        <taxon>Pseudomonadota</taxon>
        <taxon>Alphaproteobacteria</taxon>
        <taxon>Hyphomicrobiales</taxon>
        <taxon>Rhizobiaceae</taxon>
        <taxon>Sinorhizobium/Ensifer group</taxon>
        <taxon>Sinorhizobium</taxon>
    </lineage>
</organism>
<evidence type="ECO:0008006" key="5">
    <source>
        <dbReference type="Google" id="ProtNLM"/>
    </source>
</evidence>
<dbReference type="InterPro" id="IPR028098">
    <property type="entry name" value="Glyco_trans_4-like_N"/>
</dbReference>
<feature type="domain" description="Glycosyl transferase family 1" evidence="1">
    <location>
        <begin position="168"/>
        <end position="332"/>
    </location>
</feature>
<proteinExistence type="predicted"/>
<dbReference type="EMBL" id="LPUX01000055">
    <property type="protein sequence ID" value="OAP39794.1"/>
    <property type="molecule type" value="Genomic_DNA"/>
</dbReference>
<evidence type="ECO:0000313" key="4">
    <source>
        <dbReference type="Proteomes" id="UP000094025"/>
    </source>
</evidence>
<reference evidence="3 4" key="1">
    <citation type="journal article" date="2016" name="Int. J. Syst. Evol. Microbiol.">
        <title>Ensifer glycinis sp. nov., an novel rhizobial species associated with Glycine spp.</title>
        <authorList>
            <person name="Yan H."/>
            <person name="Yan J."/>
            <person name="Sui X.H."/>
            <person name="Wang E.T."/>
            <person name="Chen W.X."/>
            <person name="Zhang X.X."/>
            <person name="Chen W.F."/>
        </authorList>
    </citation>
    <scope>NUCLEOTIDE SEQUENCE [LARGE SCALE GENOMIC DNA]</scope>
    <source>
        <strain evidence="3 4">CCBAU 23380</strain>
    </source>
</reference>
<evidence type="ECO:0000259" key="1">
    <source>
        <dbReference type="Pfam" id="PF00534"/>
    </source>
</evidence>
<dbReference type="SUPFAM" id="SSF53756">
    <property type="entry name" value="UDP-Glycosyltransferase/glycogen phosphorylase"/>
    <property type="match status" value="1"/>
</dbReference>
<evidence type="ECO:0000313" key="3">
    <source>
        <dbReference type="EMBL" id="OAP39794.1"/>
    </source>
</evidence>
<dbReference type="PANTHER" id="PTHR12526">
    <property type="entry name" value="GLYCOSYLTRANSFERASE"/>
    <property type="match status" value="1"/>
</dbReference>
<dbReference type="Pfam" id="PF00534">
    <property type="entry name" value="Glycos_transf_1"/>
    <property type="match status" value="1"/>
</dbReference>
<sequence>MLARFARGLSGNRYRPSVLSLMTPGPVAESMALSEVDIQTIGMPQARPRLNSLWRLRQAIRTTEPALLHGWMYHGNIAASVGALMHRRQPVIWSIHHSVANIDAEKRMTRRLITLGARLSPWTAAISYCSRVAADQHEALGFDALKRHVIPNGIDCSEFQPLNGAKDRLHQLFNIPPTRSIIGNVARAHPMKDHAAFVKALAVLRDRGYDVHGLIIGDGHESGAARQTARDLGMDGRLTTSGARSDINALLPGLDVFMLSSSWGEAFPLCVAEAMACGVPAAATDVGDCAWLVGDLELISEPNNAVAQAEVVARLLSLCPADRRQLGMAARRRVIENFSLATYVARHLKLYEMALHRSASYRRDPWNR</sequence>
<name>A0A178XXC5_9HYPH</name>
<dbReference type="Gene3D" id="3.40.50.2000">
    <property type="entry name" value="Glycogen Phosphorylase B"/>
    <property type="match status" value="2"/>
</dbReference>
<comment type="caution">
    <text evidence="3">The sequence shown here is derived from an EMBL/GenBank/DDBJ whole genome shotgun (WGS) entry which is preliminary data.</text>
</comment>
<dbReference type="STRING" id="1472378.AU381_09565"/>
<gene>
    <name evidence="3" type="ORF">AU381_09565</name>
</gene>
<dbReference type="GO" id="GO:0016757">
    <property type="term" value="F:glycosyltransferase activity"/>
    <property type="evidence" value="ECO:0007669"/>
    <property type="project" value="InterPro"/>
</dbReference>
<feature type="domain" description="Glycosyltransferase subfamily 4-like N-terminal" evidence="2">
    <location>
        <begin position="3"/>
        <end position="157"/>
    </location>
</feature>
<keyword evidence="4" id="KW-1185">Reference proteome</keyword>
<dbReference type="AlphaFoldDB" id="A0A178XXC5"/>
<dbReference type="Proteomes" id="UP000094025">
    <property type="component" value="Unassembled WGS sequence"/>
</dbReference>
<evidence type="ECO:0000259" key="2">
    <source>
        <dbReference type="Pfam" id="PF13439"/>
    </source>
</evidence>